<sequence length="195" mass="21344">MKRRALIVLGLSSLLAACAPTVTGPQQPPYPGPQLSLAVFPLSCDTRSCPLSVHNRLTDKLLSHLAQSAAFRLVEPPANRTVVTFNDQTVIATPGARPNSDLRLVGSITAFEPDLTSSVTKWPMSRLTVNLRVLDARSGEVIAIREIRAEETAFSRPSVRSANVLEDRPMSDAVNTFLRQAEQFLYAAARSYRSR</sequence>
<keyword evidence="3" id="KW-1185">Reference proteome</keyword>
<accession>A0A841HZN5</accession>
<feature type="chain" id="PRO_5032690899" evidence="1">
    <location>
        <begin position="20"/>
        <end position="195"/>
    </location>
</feature>
<name>A0A841HZN5_9DEIO</name>
<comment type="caution">
    <text evidence="2">The sequence shown here is derived from an EMBL/GenBank/DDBJ whole genome shotgun (WGS) entry which is preliminary data.</text>
</comment>
<dbReference type="AlphaFoldDB" id="A0A841HZN5"/>
<gene>
    <name evidence="2" type="ORF">HNR42_000756</name>
</gene>
<reference evidence="2 3" key="1">
    <citation type="submission" date="2020-08" db="EMBL/GenBank/DDBJ databases">
        <title>Genomic Encyclopedia of Type Strains, Phase IV (KMG-IV): sequencing the most valuable type-strain genomes for metagenomic binning, comparative biology and taxonomic classification.</title>
        <authorList>
            <person name="Goeker M."/>
        </authorList>
    </citation>
    <scope>NUCLEOTIDE SEQUENCE [LARGE SCALE GENOMIC DNA]</scope>
    <source>
        <strain evidence="2 3">DSM 21458</strain>
    </source>
</reference>
<dbReference type="PROSITE" id="PS51257">
    <property type="entry name" value="PROKAR_LIPOPROTEIN"/>
    <property type="match status" value="1"/>
</dbReference>
<evidence type="ECO:0000256" key="1">
    <source>
        <dbReference type="SAM" id="SignalP"/>
    </source>
</evidence>
<feature type="signal peptide" evidence="1">
    <location>
        <begin position="1"/>
        <end position="19"/>
    </location>
</feature>
<dbReference type="Gene3D" id="3.40.50.10610">
    <property type="entry name" value="ABC-type transport auxiliary lipoprotein component"/>
    <property type="match status" value="1"/>
</dbReference>
<dbReference type="Proteomes" id="UP000569951">
    <property type="component" value="Unassembled WGS sequence"/>
</dbReference>
<keyword evidence="1" id="KW-0732">Signal</keyword>
<evidence type="ECO:0000313" key="2">
    <source>
        <dbReference type="EMBL" id="MBB6097342.1"/>
    </source>
</evidence>
<dbReference type="EMBL" id="JACHHG010000002">
    <property type="protein sequence ID" value="MBB6097342.1"/>
    <property type="molecule type" value="Genomic_DNA"/>
</dbReference>
<organism evidence="2 3">
    <name type="scientific">Deinobacterium chartae</name>
    <dbReference type="NCBI Taxonomy" id="521158"/>
    <lineage>
        <taxon>Bacteria</taxon>
        <taxon>Thermotogati</taxon>
        <taxon>Deinococcota</taxon>
        <taxon>Deinococci</taxon>
        <taxon>Deinococcales</taxon>
        <taxon>Deinococcaceae</taxon>
        <taxon>Deinobacterium</taxon>
    </lineage>
</organism>
<protein>
    <submittedName>
        <fullName evidence="2">Curli biogenesis system outer membrane secretion channel CsgG</fullName>
    </submittedName>
</protein>
<evidence type="ECO:0000313" key="3">
    <source>
        <dbReference type="Proteomes" id="UP000569951"/>
    </source>
</evidence>
<dbReference type="RefSeq" id="WP_183984646.1">
    <property type="nucleotide sequence ID" value="NZ_JACHHG010000002.1"/>
</dbReference>
<proteinExistence type="predicted"/>